<evidence type="ECO:0000256" key="1">
    <source>
        <dbReference type="ARBA" id="ARBA00008796"/>
    </source>
</evidence>
<evidence type="ECO:0000256" key="2">
    <source>
        <dbReference type="ARBA" id="ARBA00011836"/>
    </source>
</evidence>
<evidence type="ECO:0000313" key="6">
    <source>
        <dbReference type="EMBL" id="PCG77284.1"/>
    </source>
</evidence>
<dbReference type="SUPFAM" id="SSF55729">
    <property type="entry name" value="Acyl-CoA N-acyltransferases (Nat)"/>
    <property type="match status" value="2"/>
</dbReference>
<reference evidence="6" key="1">
    <citation type="submission" date="2017-09" db="EMBL/GenBank/DDBJ databases">
        <title>Contemporary evolution of a Lepidopteran species, Heliothis virescens, in response to modern agricultural practices.</title>
        <authorList>
            <person name="Fritz M.L."/>
            <person name="Deyonke A.M."/>
            <person name="Papanicolaou A."/>
            <person name="Micinski S."/>
            <person name="Westbrook J."/>
            <person name="Gould F."/>
        </authorList>
    </citation>
    <scope>NUCLEOTIDE SEQUENCE [LARGE SCALE GENOMIC DNA]</scope>
    <source>
        <strain evidence="6">HvINT-</strain>
        <tissue evidence="6">Whole body</tissue>
    </source>
</reference>
<evidence type="ECO:0000256" key="3">
    <source>
        <dbReference type="ARBA" id="ARBA00017712"/>
    </source>
</evidence>
<accession>A0A2A4K061</accession>
<dbReference type="InterPro" id="IPR016181">
    <property type="entry name" value="Acyl_CoA_acyltransferase"/>
</dbReference>
<dbReference type="GO" id="GO:0008073">
    <property type="term" value="F:ornithine decarboxylase inhibitor activity"/>
    <property type="evidence" value="ECO:0007669"/>
    <property type="project" value="InterPro"/>
</dbReference>
<organism evidence="6">
    <name type="scientific">Heliothis virescens</name>
    <name type="common">Tobacco budworm moth</name>
    <dbReference type="NCBI Taxonomy" id="7102"/>
    <lineage>
        <taxon>Eukaryota</taxon>
        <taxon>Metazoa</taxon>
        <taxon>Ecdysozoa</taxon>
        <taxon>Arthropoda</taxon>
        <taxon>Hexapoda</taxon>
        <taxon>Insecta</taxon>
        <taxon>Pterygota</taxon>
        <taxon>Neoptera</taxon>
        <taxon>Endopterygota</taxon>
        <taxon>Lepidoptera</taxon>
        <taxon>Glossata</taxon>
        <taxon>Ditrysia</taxon>
        <taxon>Noctuoidea</taxon>
        <taxon>Noctuidae</taxon>
        <taxon>Heliothinae</taxon>
        <taxon>Heliothis</taxon>
    </lineage>
</organism>
<dbReference type="Pfam" id="PF02100">
    <property type="entry name" value="ODC_AZ"/>
    <property type="match status" value="2"/>
</dbReference>
<dbReference type="Gene3D" id="3.40.630.60">
    <property type="match status" value="2"/>
</dbReference>
<evidence type="ECO:0000256" key="5">
    <source>
        <dbReference type="SAM" id="MobiDB-lite"/>
    </source>
</evidence>
<dbReference type="PANTHER" id="PTHR10279">
    <property type="entry name" value="ORNITHINE DECARBOXYLASE ANTIZYME"/>
    <property type="match status" value="1"/>
</dbReference>
<keyword evidence="4" id="KW-0688">Ribosomal frameshifting</keyword>
<dbReference type="GO" id="GO:0045732">
    <property type="term" value="P:positive regulation of protein catabolic process"/>
    <property type="evidence" value="ECO:0007669"/>
    <property type="project" value="TreeGrafter"/>
</dbReference>
<comment type="caution">
    <text evidence="6">The sequence shown here is derived from an EMBL/GenBank/DDBJ whole genome shotgun (WGS) entry which is preliminary data.</text>
</comment>
<evidence type="ECO:0000256" key="4">
    <source>
        <dbReference type="ARBA" id="ARBA00022758"/>
    </source>
</evidence>
<dbReference type="GO" id="GO:0075523">
    <property type="term" value="P:viral translational frameshifting"/>
    <property type="evidence" value="ECO:0007669"/>
    <property type="project" value="UniProtKB-KW"/>
</dbReference>
<protein>
    <recommendedName>
        <fullName evidence="3">Ornithine decarboxylase antizyme</fullName>
    </recommendedName>
</protein>
<sequence>MTLYALPASSYMIQKRKLTEIESPKSSMPSLLFRNRGDSASLSAAGSKRSALSASDAECFSLCLGAGPLCYAGLNDRIHISGPDVPAHGQAPPGGVNGGAASPATPSTPTHDDNNRDLLSALLWASASSLASSAESLAEPPSPAHPALHHQRREQVIAKILERKDKQPVKVDFKIFLTENTVTRWEAVVQGGTLYLRMPGVLQSGSKESFMLLLDFAEERLGCSNCIICVLKSRPDRATILRTFMFMGFQLLPPNSPLMPQEITNPEYIFLHYNMHCIICVLKSRPDRATILRTFMFMGFQLLPPNSPLMPQEITNPEYIFLHYNMQ</sequence>
<comment type="similarity">
    <text evidence="1">Belongs to the ODC antizyme family.</text>
</comment>
<comment type="subunit">
    <text evidence="2">Interacts with ODC1 and thereby sterically blocks ODC homodimerization.</text>
</comment>
<feature type="region of interest" description="Disordered" evidence="5">
    <location>
        <begin position="83"/>
        <end position="115"/>
    </location>
</feature>
<dbReference type="InterPro" id="IPR002993">
    <property type="entry name" value="ODC_AZ"/>
</dbReference>
<dbReference type="AlphaFoldDB" id="A0A2A4K061"/>
<dbReference type="EMBL" id="NWSH01000338">
    <property type="protein sequence ID" value="PCG77284.1"/>
    <property type="molecule type" value="Genomic_DNA"/>
</dbReference>
<name>A0A2A4K061_HELVI</name>
<gene>
    <name evidence="6" type="ORF">B5V51_7682</name>
</gene>
<dbReference type="InterPro" id="IPR038581">
    <property type="entry name" value="ODC_AZ_sf"/>
</dbReference>
<dbReference type="GO" id="GO:0005737">
    <property type="term" value="C:cytoplasm"/>
    <property type="evidence" value="ECO:0007669"/>
    <property type="project" value="TreeGrafter"/>
</dbReference>
<dbReference type="PANTHER" id="PTHR10279:SF10">
    <property type="entry name" value="ORNITHINE DECARBOXYLASE ANTIZYME"/>
    <property type="match status" value="1"/>
</dbReference>
<dbReference type="GO" id="GO:0005634">
    <property type="term" value="C:nucleus"/>
    <property type="evidence" value="ECO:0007669"/>
    <property type="project" value="TreeGrafter"/>
</dbReference>
<proteinExistence type="inferred from homology"/>
<dbReference type="STRING" id="7102.A0A2A4K061"/>